<feature type="transmembrane region" description="Helical" evidence="1">
    <location>
        <begin position="6"/>
        <end position="26"/>
    </location>
</feature>
<dbReference type="InterPro" id="IPR037185">
    <property type="entry name" value="EmrE-like"/>
</dbReference>
<reference evidence="3 4" key="1">
    <citation type="submission" date="2019-08" db="EMBL/GenBank/DDBJ databases">
        <authorList>
            <person name="Guy L."/>
        </authorList>
    </citation>
    <scope>NUCLEOTIDE SEQUENCE [LARGE SCALE GENOMIC DNA]</scope>
    <source>
        <strain evidence="3 4">SGT-108</strain>
    </source>
</reference>
<dbReference type="OrthoDB" id="5637041at2"/>
<keyword evidence="1" id="KW-1133">Transmembrane helix</keyword>
<evidence type="ECO:0000313" key="3">
    <source>
        <dbReference type="EMBL" id="VVC76540.1"/>
    </source>
</evidence>
<evidence type="ECO:0000313" key="4">
    <source>
        <dbReference type="Proteomes" id="UP000324194"/>
    </source>
</evidence>
<feature type="transmembrane region" description="Helical" evidence="1">
    <location>
        <begin position="118"/>
        <end position="135"/>
    </location>
</feature>
<feature type="transmembrane region" description="Helical" evidence="1">
    <location>
        <begin position="90"/>
        <end position="112"/>
    </location>
</feature>
<evidence type="ECO:0000259" key="2">
    <source>
        <dbReference type="Pfam" id="PF00892"/>
    </source>
</evidence>
<keyword evidence="1" id="KW-0472">Membrane</keyword>
<sequence length="136" mass="14585">MTQWLPPAILALFSFGLWGLFSKLAIAHIDSKSALIFQTAGVLLVGLITLGMLDFKPATDMKGLSFGLLTGVAYGVGCLFYLIAADKGKLITVVTLTALYPLVTIVLSYFLLREGINAKQFIGILLALAAIFLMSQ</sequence>
<dbReference type="AlphaFoldDB" id="A0A5E4PHN7"/>
<feature type="transmembrane region" description="Helical" evidence="1">
    <location>
        <begin position="64"/>
        <end position="83"/>
    </location>
</feature>
<organism evidence="3 4">
    <name type="scientific">Aquicella siphonis</name>
    <dbReference type="NCBI Taxonomy" id="254247"/>
    <lineage>
        <taxon>Bacteria</taxon>
        <taxon>Pseudomonadati</taxon>
        <taxon>Pseudomonadota</taxon>
        <taxon>Gammaproteobacteria</taxon>
        <taxon>Legionellales</taxon>
        <taxon>Coxiellaceae</taxon>
        <taxon>Aquicella</taxon>
    </lineage>
</organism>
<keyword evidence="4" id="KW-1185">Reference proteome</keyword>
<gene>
    <name evidence="3" type="ORF">AQUSIP_18560</name>
</gene>
<dbReference type="EMBL" id="LR699119">
    <property type="protein sequence ID" value="VVC76540.1"/>
    <property type="molecule type" value="Genomic_DNA"/>
</dbReference>
<dbReference type="RefSeq" id="WP_148339853.1">
    <property type="nucleotide sequence ID" value="NZ_LR699119.1"/>
</dbReference>
<feature type="domain" description="EamA" evidence="2">
    <location>
        <begin position="8"/>
        <end position="135"/>
    </location>
</feature>
<dbReference type="Pfam" id="PF00892">
    <property type="entry name" value="EamA"/>
    <property type="match status" value="1"/>
</dbReference>
<protein>
    <recommendedName>
        <fullName evidence="2">EamA domain-containing protein</fullName>
    </recommendedName>
</protein>
<name>A0A5E4PHN7_9COXI</name>
<feature type="transmembrane region" description="Helical" evidence="1">
    <location>
        <begin position="33"/>
        <end position="52"/>
    </location>
</feature>
<proteinExistence type="predicted"/>
<dbReference type="Proteomes" id="UP000324194">
    <property type="component" value="Chromosome 1"/>
</dbReference>
<keyword evidence="1" id="KW-0812">Transmembrane</keyword>
<dbReference type="Gene3D" id="1.10.3730.20">
    <property type="match status" value="1"/>
</dbReference>
<dbReference type="GO" id="GO:0016020">
    <property type="term" value="C:membrane"/>
    <property type="evidence" value="ECO:0007669"/>
    <property type="project" value="InterPro"/>
</dbReference>
<accession>A0A5E4PHN7</accession>
<dbReference type="InterPro" id="IPR000620">
    <property type="entry name" value="EamA_dom"/>
</dbReference>
<dbReference type="KEGG" id="asip:AQUSIP_18560"/>
<dbReference type="SUPFAM" id="SSF103481">
    <property type="entry name" value="Multidrug resistance efflux transporter EmrE"/>
    <property type="match status" value="1"/>
</dbReference>
<evidence type="ECO:0000256" key="1">
    <source>
        <dbReference type="SAM" id="Phobius"/>
    </source>
</evidence>